<evidence type="ECO:0000256" key="9">
    <source>
        <dbReference type="SAM" id="Phobius"/>
    </source>
</evidence>
<organism evidence="11 12">
    <name type="scientific">Symbiodinium natans</name>
    <dbReference type="NCBI Taxonomy" id="878477"/>
    <lineage>
        <taxon>Eukaryota</taxon>
        <taxon>Sar</taxon>
        <taxon>Alveolata</taxon>
        <taxon>Dinophyceae</taxon>
        <taxon>Suessiales</taxon>
        <taxon>Symbiodiniaceae</taxon>
        <taxon>Symbiodinium</taxon>
    </lineage>
</organism>
<dbReference type="GO" id="GO:0005615">
    <property type="term" value="C:extracellular space"/>
    <property type="evidence" value="ECO:0007669"/>
    <property type="project" value="TreeGrafter"/>
</dbReference>
<evidence type="ECO:0000256" key="6">
    <source>
        <dbReference type="ARBA" id="ARBA00023049"/>
    </source>
</evidence>
<dbReference type="PANTHER" id="PTHR11705">
    <property type="entry name" value="PROTEASE FAMILY M14 CARBOXYPEPTIDASE A,B"/>
    <property type="match status" value="1"/>
</dbReference>
<evidence type="ECO:0000256" key="2">
    <source>
        <dbReference type="ARBA" id="ARBA00005988"/>
    </source>
</evidence>
<feature type="compositionally biased region" description="Polar residues" evidence="8">
    <location>
        <begin position="463"/>
        <end position="478"/>
    </location>
</feature>
<dbReference type="PANTHER" id="PTHR11705:SF143">
    <property type="entry name" value="SLL0236 PROTEIN"/>
    <property type="match status" value="1"/>
</dbReference>
<dbReference type="GO" id="GO:0004181">
    <property type="term" value="F:metallocarboxypeptidase activity"/>
    <property type="evidence" value="ECO:0007669"/>
    <property type="project" value="InterPro"/>
</dbReference>
<name>A0A812L7C8_9DINO</name>
<dbReference type="Pfam" id="PF00246">
    <property type="entry name" value="Peptidase_M14"/>
    <property type="match status" value="1"/>
</dbReference>
<keyword evidence="9" id="KW-0472">Membrane</keyword>
<dbReference type="AlphaFoldDB" id="A0A812L7C8"/>
<dbReference type="OrthoDB" id="3626597at2759"/>
<comment type="cofactor">
    <cofactor evidence="1">
        <name>Zn(2+)</name>
        <dbReference type="ChEBI" id="CHEBI:29105"/>
    </cofactor>
</comment>
<feature type="transmembrane region" description="Helical" evidence="9">
    <location>
        <begin position="491"/>
        <end position="513"/>
    </location>
</feature>
<dbReference type="InterPro" id="IPR000834">
    <property type="entry name" value="Peptidase_M14"/>
</dbReference>
<gene>
    <name evidence="11" type="primary">cpt</name>
    <name evidence="11" type="ORF">SNAT2548_LOCUS10909</name>
</gene>
<accession>A0A812L7C8</accession>
<dbReference type="SUPFAM" id="SSF53187">
    <property type="entry name" value="Zn-dependent exopeptidases"/>
    <property type="match status" value="1"/>
</dbReference>
<keyword evidence="9" id="KW-0812">Transmembrane</keyword>
<evidence type="ECO:0000256" key="3">
    <source>
        <dbReference type="ARBA" id="ARBA00022670"/>
    </source>
</evidence>
<feature type="non-terminal residue" evidence="11">
    <location>
        <position position="1"/>
    </location>
</feature>
<protein>
    <submittedName>
        <fullName evidence="11">Cpt protein</fullName>
    </submittedName>
</protein>
<sequence length="541" mass="58650">MHAREPAGLTVLLYFLGHLLDKFKSGDPDAVYILNMREIWFVPFVNPDGYVANKGLRNKVIRKNRRPTCRSPVEGGVDINRNFAVHWSSSFGGCNEEHGGTQPFSEPETQAFKKICEENEFKTAMNFHAYGSMLTHPYNWATADLMPAEDKKVYQEIARVFGYKKFGPAIKTVGYTTSGESDDWMYSARHIISMSPEVGPESGGFWPPSSQIGDIDARNFDRTLYIAGKAGMELHTEWVQQPLPPAGPDLSSLGDPPRSLLKLRIANRGLTSSHGKVLQIAVRGVVAGEAEGDVGFLTVMSPTLLDSVESRQTLTADKGILAWKVDSIPSRSSREFRMYLSRSSEPAAQRSVQTCVAEAFAESVCQCTELIELPGSSMLVSKQSARKIYALPHGRSSSAGEGINLLCAAAANGAQLPAQDHETPPPANVETAALPTRMPTIATTPTSAPLVLPGLATPLGLSSKPSQGTSDPVQTQIAEQDAAPDTASATWILMALGATLVAMCMCMAMQPFIMPRRVAKRAPSAVDYEQIPSLQVPRPED</sequence>
<keyword evidence="3" id="KW-0645">Protease</keyword>
<dbReference type="CDD" id="cd03859">
    <property type="entry name" value="M14_CPT"/>
    <property type="match status" value="1"/>
</dbReference>
<comment type="similarity">
    <text evidence="2 7">Belongs to the peptidase M14 family.</text>
</comment>
<evidence type="ECO:0000256" key="5">
    <source>
        <dbReference type="ARBA" id="ARBA00022833"/>
    </source>
</evidence>
<reference evidence="11" key="1">
    <citation type="submission" date="2021-02" db="EMBL/GenBank/DDBJ databases">
        <authorList>
            <person name="Dougan E. K."/>
            <person name="Rhodes N."/>
            <person name="Thang M."/>
            <person name="Chan C."/>
        </authorList>
    </citation>
    <scope>NUCLEOTIDE SEQUENCE</scope>
</reference>
<evidence type="ECO:0000313" key="12">
    <source>
        <dbReference type="Proteomes" id="UP000604046"/>
    </source>
</evidence>
<keyword evidence="4" id="KW-0378">Hydrolase</keyword>
<evidence type="ECO:0000256" key="1">
    <source>
        <dbReference type="ARBA" id="ARBA00001947"/>
    </source>
</evidence>
<proteinExistence type="inferred from homology"/>
<keyword evidence="12" id="KW-1185">Reference proteome</keyword>
<evidence type="ECO:0000259" key="10">
    <source>
        <dbReference type="PROSITE" id="PS52035"/>
    </source>
</evidence>
<evidence type="ECO:0000256" key="7">
    <source>
        <dbReference type="PROSITE-ProRule" id="PRU01379"/>
    </source>
</evidence>
<keyword evidence="9" id="KW-1133">Transmembrane helix</keyword>
<dbReference type="EMBL" id="CAJNDS010000938">
    <property type="protein sequence ID" value="CAE7241410.1"/>
    <property type="molecule type" value="Genomic_DNA"/>
</dbReference>
<dbReference type="Gene3D" id="3.40.630.10">
    <property type="entry name" value="Zn peptidases"/>
    <property type="match status" value="1"/>
</dbReference>
<dbReference type="SMART" id="SM00631">
    <property type="entry name" value="Zn_pept"/>
    <property type="match status" value="1"/>
</dbReference>
<keyword evidence="6" id="KW-0482">Metalloprotease</keyword>
<feature type="active site" description="Proton donor/acceptor" evidence="7">
    <location>
        <position position="197"/>
    </location>
</feature>
<feature type="region of interest" description="Disordered" evidence="8">
    <location>
        <begin position="458"/>
        <end position="481"/>
    </location>
</feature>
<dbReference type="Proteomes" id="UP000604046">
    <property type="component" value="Unassembled WGS sequence"/>
</dbReference>
<evidence type="ECO:0000313" key="11">
    <source>
        <dbReference type="EMBL" id="CAE7241410.1"/>
    </source>
</evidence>
<dbReference type="GO" id="GO:0008270">
    <property type="term" value="F:zinc ion binding"/>
    <property type="evidence" value="ECO:0007669"/>
    <property type="project" value="InterPro"/>
</dbReference>
<evidence type="ECO:0000256" key="8">
    <source>
        <dbReference type="SAM" id="MobiDB-lite"/>
    </source>
</evidence>
<comment type="caution">
    <text evidence="11">The sequence shown here is derived from an EMBL/GenBank/DDBJ whole genome shotgun (WGS) entry which is preliminary data.</text>
</comment>
<feature type="domain" description="Peptidase M14" evidence="10">
    <location>
        <begin position="1"/>
        <end position="230"/>
    </location>
</feature>
<dbReference type="GO" id="GO:0006508">
    <property type="term" value="P:proteolysis"/>
    <property type="evidence" value="ECO:0007669"/>
    <property type="project" value="UniProtKB-KW"/>
</dbReference>
<dbReference type="InterPro" id="IPR033810">
    <property type="entry name" value="Carboxypeptidase_T"/>
</dbReference>
<dbReference type="PROSITE" id="PS52035">
    <property type="entry name" value="PEPTIDASE_M14"/>
    <property type="match status" value="1"/>
</dbReference>
<evidence type="ECO:0000256" key="4">
    <source>
        <dbReference type="ARBA" id="ARBA00022801"/>
    </source>
</evidence>
<keyword evidence="5" id="KW-0862">Zinc</keyword>